<feature type="non-terminal residue" evidence="1">
    <location>
        <position position="1"/>
    </location>
</feature>
<accession>A0SMW1</accession>
<dbReference type="AlphaFoldDB" id="A0SMW1"/>
<name>A0SMW1_CYNCA</name>
<organism evidence="1">
    <name type="scientific">Cynara cardunculus</name>
    <name type="common">Cardoon</name>
    <dbReference type="NCBI Taxonomy" id="4265"/>
    <lineage>
        <taxon>Eukaryota</taxon>
        <taxon>Viridiplantae</taxon>
        <taxon>Streptophyta</taxon>
        <taxon>Embryophyta</taxon>
        <taxon>Tracheophyta</taxon>
        <taxon>Spermatophyta</taxon>
        <taxon>Magnoliopsida</taxon>
        <taxon>eudicotyledons</taxon>
        <taxon>Gunneridae</taxon>
        <taxon>Pentapetalae</taxon>
        <taxon>asterids</taxon>
        <taxon>campanulids</taxon>
        <taxon>Asterales</taxon>
        <taxon>Asteraceae</taxon>
        <taxon>Carduoideae</taxon>
        <taxon>Cardueae</taxon>
        <taxon>Carduinae</taxon>
        <taxon>Cynara</taxon>
    </lineage>
</organism>
<reference evidence="1" key="1">
    <citation type="journal article" date="2006" name="Genome">
        <title>Retrotransposon-based S-SAP as a platform for the analysis of genetic variation and linkage in globe artichoke.</title>
        <authorList>
            <person name="Acquadro A."/>
            <person name="Portis E."/>
            <person name="Moglia A."/>
            <person name="Magurno F."/>
            <person name="Lanteri S."/>
        </authorList>
    </citation>
    <scope>NUCLEOTIDE SEQUENCE</scope>
</reference>
<sequence>LEADMFTKTLPLYKHNPLMSKMALQYIFMSPS</sequence>
<evidence type="ECO:0000313" key="1">
    <source>
        <dbReference type="EMBL" id="ABG25819.1"/>
    </source>
</evidence>
<dbReference type="EMBL" id="DQ645629">
    <property type="protein sequence ID" value="ABG25819.1"/>
    <property type="molecule type" value="Genomic_DNA"/>
</dbReference>
<proteinExistence type="predicted"/>
<protein>
    <submittedName>
        <fullName evidence="1">Ribonuclease H</fullName>
    </submittedName>
</protein>